<evidence type="ECO:0000256" key="3">
    <source>
        <dbReference type="ARBA" id="ARBA00022692"/>
    </source>
</evidence>
<feature type="transmembrane region" description="Helical" evidence="7">
    <location>
        <begin position="175"/>
        <end position="196"/>
    </location>
</feature>
<protein>
    <recommendedName>
        <fullName evidence="8">Na+/H+ antiporter NhaC-like C-terminal domain-containing protein</fullName>
    </recommendedName>
</protein>
<reference evidence="10" key="1">
    <citation type="submission" date="2016-09" db="EMBL/GenBank/DDBJ databases">
        <authorList>
            <person name="Strepis N."/>
        </authorList>
    </citation>
    <scope>NUCLEOTIDE SEQUENCE [LARGE SCALE GENOMIC DNA]</scope>
</reference>
<dbReference type="OrthoDB" id="9762978at2"/>
<sequence>MIESYPVLSLVPPLLAIALVIGTKKVISSLAVGILAAAALVADGGIVGTLAKVWEAFSQIFWSDGAVNSYYVLILAFLLTLGVITSLVLMSGGTQAFAEWAMTRVRTRRGAQILAAALGTAIFVDDYFNALAVGQVARPVSDRQRVSRAKLAYLIDSSSAPVAVLAPFSSWGASIIGIMGPIVAAVGIQVSDASAFMRSAGMNYYAIAALVLLWVAVVFEIDFGPMRREESRAVATGGLYAPDEQIPGQLTDSLPRHEPGAMRALIVPFAVLVVGVVGGILGTGHHASSSWSLLDMLANTDVALALNIGGVLGLATAAFYYFHFTHEDPIFEAKTAARGVVEGARSMLPAIRILLCAWMLGSLISELGTGAYLGSLVESTAVSARWLIPMLFVVAGAMAFATGTSWGSFGILLPIAGEIMGAVAGGDQLLIPAFGAVLAGAVWGDHCSPISDTTILSSTGAGCNHITHVNTQLPYAGVSAVAALLGYVVFSATGSGVLGVVVAVAALVGFALAVRVWLPVIGPASDASSAPAAGDGHEEVLNSRS</sequence>
<dbReference type="EMBL" id="FQTT01000010">
    <property type="protein sequence ID" value="SHE25195.1"/>
    <property type="molecule type" value="Genomic_DNA"/>
</dbReference>
<evidence type="ECO:0000256" key="1">
    <source>
        <dbReference type="ARBA" id="ARBA00004651"/>
    </source>
</evidence>
<feature type="transmembrane region" description="Helical" evidence="7">
    <location>
        <begin position="6"/>
        <end position="23"/>
    </location>
</feature>
<dbReference type="PANTHER" id="PTHR43478">
    <property type="entry name" value="NA+/H+ ANTIPORTER-RELATED"/>
    <property type="match status" value="1"/>
</dbReference>
<feature type="transmembrane region" description="Helical" evidence="7">
    <location>
        <begin position="386"/>
        <end position="413"/>
    </location>
</feature>
<comment type="subcellular location">
    <subcellularLocation>
        <location evidence="1">Cell membrane</location>
        <topology evidence="1">Multi-pass membrane protein</topology>
    </subcellularLocation>
</comment>
<feature type="transmembrane region" description="Helical" evidence="7">
    <location>
        <begin position="202"/>
        <end position="223"/>
    </location>
</feature>
<evidence type="ECO:0000256" key="4">
    <source>
        <dbReference type="ARBA" id="ARBA00022989"/>
    </source>
</evidence>
<evidence type="ECO:0000259" key="8">
    <source>
        <dbReference type="Pfam" id="PF03553"/>
    </source>
</evidence>
<accession>A0A1M4RYX2</accession>
<name>A0A1M4RYX2_9ACTO</name>
<keyword evidence="4 7" id="KW-1133">Transmembrane helix</keyword>
<proteinExistence type="predicted"/>
<evidence type="ECO:0000313" key="9">
    <source>
        <dbReference type="EMBL" id="SHE25195.1"/>
    </source>
</evidence>
<dbReference type="Proteomes" id="UP000184291">
    <property type="component" value="Unassembled WGS sequence"/>
</dbReference>
<organism evidence="9 10">
    <name type="scientific">Actinomyces glycerinitolerans</name>
    <dbReference type="NCBI Taxonomy" id="1892869"/>
    <lineage>
        <taxon>Bacteria</taxon>
        <taxon>Bacillati</taxon>
        <taxon>Actinomycetota</taxon>
        <taxon>Actinomycetes</taxon>
        <taxon>Actinomycetales</taxon>
        <taxon>Actinomycetaceae</taxon>
        <taxon>Actinomyces</taxon>
    </lineage>
</organism>
<evidence type="ECO:0000256" key="7">
    <source>
        <dbReference type="SAM" id="Phobius"/>
    </source>
</evidence>
<feature type="domain" description="Na+/H+ antiporter NhaC-like C-terminal" evidence="8">
    <location>
        <begin position="162"/>
        <end position="490"/>
    </location>
</feature>
<feature type="transmembrane region" description="Helical" evidence="7">
    <location>
        <begin position="264"/>
        <end position="282"/>
    </location>
</feature>
<dbReference type="STRING" id="1892869.ACGLYG10_1411"/>
<feature type="transmembrane region" description="Helical" evidence="7">
    <location>
        <begin position="353"/>
        <end position="374"/>
    </location>
</feature>
<feature type="compositionally biased region" description="Basic and acidic residues" evidence="6">
    <location>
        <begin position="535"/>
        <end position="545"/>
    </location>
</feature>
<evidence type="ECO:0000256" key="5">
    <source>
        <dbReference type="ARBA" id="ARBA00023136"/>
    </source>
</evidence>
<keyword evidence="3 7" id="KW-0812">Transmembrane</keyword>
<dbReference type="InterPro" id="IPR018461">
    <property type="entry name" value="Na/H_Antiport_NhaC-like_C"/>
</dbReference>
<keyword evidence="10" id="KW-1185">Reference proteome</keyword>
<feature type="transmembrane region" description="Helical" evidence="7">
    <location>
        <begin position="30"/>
        <end position="50"/>
    </location>
</feature>
<dbReference type="Pfam" id="PF03553">
    <property type="entry name" value="Na_H_antiporter"/>
    <property type="match status" value="1"/>
</dbReference>
<feature type="transmembrane region" description="Helical" evidence="7">
    <location>
        <begin position="70"/>
        <end position="90"/>
    </location>
</feature>
<gene>
    <name evidence="9" type="ORF">ACGLYG10_1411</name>
</gene>
<dbReference type="AlphaFoldDB" id="A0A1M4RYX2"/>
<feature type="region of interest" description="Disordered" evidence="6">
    <location>
        <begin position="526"/>
        <end position="545"/>
    </location>
</feature>
<feature type="transmembrane region" description="Helical" evidence="7">
    <location>
        <begin position="302"/>
        <end position="322"/>
    </location>
</feature>
<dbReference type="GO" id="GO:0005886">
    <property type="term" value="C:plasma membrane"/>
    <property type="evidence" value="ECO:0007669"/>
    <property type="project" value="UniProtKB-SubCell"/>
</dbReference>
<evidence type="ECO:0000256" key="6">
    <source>
        <dbReference type="SAM" id="MobiDB-lite"/>
    </source>
</evidence>
<evidence type="ECO:0000256" key="2">
    <source>
        <dbReference type="ARBA" id="ARBA00022475"/>
    </source>
</evidence>
<dbReference type="PANTHER" id="PTHR43478:SF1">
    <property type="entry name" value="NA+_H+ ANTIPORTER NHAC-LIKE C-TERMINAL DOMAIN-CONTAINING PROTEIN"/>
    <property type="match status" value="1"/>
</dbReference>
<keyword evidence="5 7" id="KW-0472">Membrane</keyword>
<evidence type="ECO:0000313" key="10">
    <source>
        <dbReference type="Proteomes" id="UP000184291"/>
    </source>
</evidence>
<feature type="transmembrane region" description="Helical" evidence="7">
    <location>
        <begin position="496"/>
        <end position="518"/>
    </location>
</feature>
<keyword evidence="2" id="KW-1003">Cell membrane</keyword>
<feature type="transmembrane region" description="Helical" evidence="7">
    <location>
        <begin position="473"/>
        <end position="490"/>
    </location>
</feature>